<accession>A0A090AJM5</accession>
<organism evidence="1 2">
    <name type="scientific">Thioploca ingrica</name>
    <dbReference type="NCBI Taxonomy" id="40754"/>
    <lineage>
        <taxon>Bacteria</taxon>
        <taxon>Pseudomonadati</taxon>
        <taxon>Pseudomonadota</taxon>
        <taxon>Gammaproteobacteria</taxon>
        <taxon>Thiotrichales</taxon>
        <taxon>Thiotrichaceae</taxon>
        <taxon>Thioploca</taxon>
    </lineage>
</organism>
<protein>
    <submittedName>
        <fullName evidence="1">Uncharacterized protein</fullName>
    </submittedName>
</protein>
<dbReference type="KEGG" id="tig:THII_1440"/>
<reference evidence="1 2" key="1">
    <citation type="journal article" date="2014" name="ISME J.">
        <title>Ecophysiology of Thioploca ingrica as revealed by the complete genome sequence supplemented with proteomic evidence.</title>
        <authorList>
            <person name="Kojima H."/>
            <person name="Ogura Y."/>
            <person name="Yamamoto N."/>
            <person name="Togashi T."/>
            <person name="Mori H."/>
            <person name="Watanabe T."/>
            <person name="Nemoto F."/>
            <person name="Kurokawa K."/>
            <person name="Hayashi T."/>
            <person name="Fukui M."/>
        </authorList>
    </citation>
    <scope>NUCLEOTIDE SEQUENCE [LARGE SCALE GENOMIC DNA]</scope>
</reference>
<dbReference type="STRING" id="40754.THII_1440"/>
<evidence type="ECO:0000313" key="1">
    <source>
        <dbReference type="EMBL" id="BAP55737.1"/>
    </source>
</evidence>
<sequence>MFKALTNLILLFLLVLINMSLFTWCINQFNLNQTPLRKTLISNVQAEATTGTTPILSIHRVPTRTPRLILRQVPHSISPSTHGKEPKQRLQLHFQSVAIQPDKSEQVKLENMLHQLKITHSHAAKILFGPAPFANNISSPQIAKLRAQNIARIIYPYTQIVKMSYHTTLKEGEVIVEFFEPQSTLFN</sequence>
<proteinExistence type="predicted"/>
<dbReference type="EMBL" id="AP014633">
    <property type="protein sequence ID" value="BAP55737.1"/>
    <property type="molecule type" value="Genomic_DNA"/>
</dbReference>
<dbReference type="Proteomes" id="UP000031623">
    <property type="component" value="Chromosome"/>
</dbReference>
<keyword evidence="2" id="KW-1185">Reference proteome</keyword>
<evidence type="ECO:0000313" key="2">
    <source>
        <dbReference type="Proteomes" id="UP000031623"/>
    </source>
</evidence>
<dbReference type="OrthoDB" id="9902261at2"/>
<gene>
    <name evidence="1" type="ORF">THII_1440</name>
</gene>
<name>A0A090AJM5_9GAMM</name>
<dbReference type="AlphaFoldDB" id="A0A090AJM5"/>
<dbReference type="HOGENOM" id="CLU_1447028_0_0_6"/>